<feature type="signal peptide" evidence="1">
    <location>
        <begin position="1"/>
        <end position="19"/>
    </location>
</feature>
<dbReference type="EMBL" id="NMUQ01000001">
    <property type="protein sequence ID" value="OXM15525.1"/>
    <property type="molecule type" value="Genomic_DNA"/>
</dbReference>
<dbReference type="OrthoDB" id="9876829at2"/>
<evidence type="ECO:0000313" key="3">
    <source>
        <dbReference type="Proteomes" id="UP000215145"/>
    </source>
</evidence>
<accession>A0A229P0R8</accession>
<name>A0A229P0R8_9BACL</name>
<gene>
    <name evidence="2" type="ORF">CGZ75_01955</name>
</gene>
<keyword evidence="3" id="KW-1185">Reference proteome</keyword>
<sequence>MPKMLYLLFVIVMIPAVLAGCTKSEPKENEQQIFKRIEQSLKEKGVPLSFVSKQESPTILEGVVPNVYKVDSI</sequence>
<dbReference type="RefSeq" id="WP_089522621.1">
    <property type="nucleotide sequence ID" value="NZ_NMUQ01000001.1"/>
</dbReference>
<proteinExistence type="predicted"/>
<feature type="chain" id="PRO_5038338073" evidence="1">
    <location>
        <begin position="20"/>
        <end position="73"/>
    </location>
</feature>
<organism evidence="2 3">
    <name type="scientific">Paenibacillus herberti</name>
    <dbReference type="NCBI Taxonomy" id="1619309"/>
    <lineage>
        <taxon>Bacteria</taxon>
        <taxon>Bacillati</taxon>
        <taxon>Bacillota</taxon>
        <taxon>Bacilli</taxon>
        <taxon>Bacillales</taxon>
        <taxon>Paenibacillaceae</taxon>
        <taxon>Paenibacillus</taxon>
    </lineage>
</organism>
<dbReference type="Proteomes" id="UP000215145">
    <property type="component" value="Unassembled WGS sequence"/>
</dbReference>
<protein>
    <submittedName>
        <fullName evidence="2">Uncharacterized protein</fullName>
    </submittedName>
</protein>
<keyword evidence="1" id="KW-0732">Signal</keyword>
<evidence type="ECO:0000256" key="1">
    <source>
        <dbReference type="SAM" id="SignalP"/>
    </source>
</evidence>
<reference evidence="2 3" key="1">
    <citation type="submission" date="2017-07" db="EMBL/GenBank/DDBJ databases">
        <title>Paenibacillus herberti R33 genome sequencing and assembly.</title>
        <authorList>
            <person name="Su W."/>
        </authorList>
    </citation>
    <scope>NUCLEOTIDE SEQUENCE [LARGE SCALE GENOMIC DNA]</scope>
    <source>
        <strain evidence="2 3">R33</strain>
    </source>
</reference>
<evidence type="ECO:0000313" key="2">
    <source>
        <dbReference type="EMBL" id="OXM15525.1"/>
    </source>
</evidence>
<comment type="caution">
    <text evidence="2">The sequence shown here is derived from an EMBL/GenBank/DDBJ whole genome shotgun (WGS) entry which is preliminary data.</text>
</comment>
<dbReference type="PROSITE" id="PS51257">
    <property type="entry name" value="PROKAR_LIPOPROTEIN"/>
    <property type="match status" value="1"/>
</dbReference>
<dbReference type="AlphaFoldDB" id="A0A229P0R8"/>